<dbReference type="InterPro" id="IPR000866">
    <property type="entry name" value="AhpC/TSA"/>
</dbReference>
<keyword evidence="6" id="KW-0560">Oxidoreductase</keyword>
<dbReference type="RefSeq" id="WP_069908439.1">
    <property type="nucleotide sequence ID" value="NZ_LAJE02000072.1"/>
</dbReference>
<dbReference type="EC" id="1.11.1.24" evidence="3"/>
<accession>A0A1E5XV73</accession>
<dbReference type="PANTHER" id="PTHR42801:SF4">
    <property type="entry name" value="AHPC_TSA FAMILY PROTEIN"/>
    <property type="match status" value="1"/>
</dbReference>
<evidence type="ECO:0000313" key="15">
    <source>
        <dbReference type="Proteomes" id="UP000095463"/>
    </source>
</evidence>
<evidence type="ECO:0000256" key="11">
    <source>
        <dbReference type="ARBA" id="ARBA00042639"/>
    </source>
</evidence>
<evidence type="ECO:0000256" key="7">
    <source>
        <dbReference type="ARBA" id="ARBA00023157"/>
    </source>
</evidence>
<evidence type="ECO:0000259" key="13">
    <source>
        <dbReference type="PROSITE" id="PS51352"/>
    </source>
</evidence>
<comment type="similarity">
    <text evidence="10">Belongs to the peroxiredoxin family. BCP/PrxQ subfamily.</text>
</comment>
<dbReference type="GO" id="GO:0045454">
    <property type="term" value="P:cell redox homeostasis"/>
    <property type="evidence" value="ECO:0007669"/>
    <property type="project" value="TreeGrafter"/>
</dbReference>
<keyword evidence="4" id="KW-0575">Peroxidase</keyword>
<keyword evidence="5" id="KW-0049">Antioxidant</keyword>
<evidence type="ECO:0000256" key="12">
    <source>
        <dbReference type="ARBA" id="ARBA00049091"/>
    </source>
</evidence>
<gene>
    <name evidence="14" type="ORF">VW23_011605</name>
</gene>
<dbReference type="OrthoDB" id="9812811at2"/>
<evidence type="ECO:0000256" key="9">
    <source>
        <dbReference type="ARBA" id="ARBA00032824"/>
    </source>
</evidence>
<evidence type="ECO:0000256" key="5">
    <source>
        <dbReference type="ARBA" id="ARBA00022862"/>
    </source>
</evidence>
<evidence type="ECO:0000256" key="2">
    <source>
        <dbReference type="ARBA" id="ARBA00011245"/>
    </source>
</evidence>
<comment type="subunit">
    <text evidence="2">Monomer.</text>
</comment>
<keyword evidence="7" id="KW-1015">Disulfide bond</keyword>
<dbReference type="PANTHER" id="PTHR42801">
    <property type="entry name" value="THIOREDOXIN-DEPENDENT PEROXIDE REDUCTASE"/>
    <property type="match status" value="1"/>
</dbReference>
<evidence type="ECO:0000256" key="6">
    <source>
        <dbReference type="ARBA" id="ARBA00023002"/>
    </source>
</evidence>
<organism evidence="14 15">
    <name type="scientific">Devosia insulae DS-56</name>
    <dbReference type="NCBI Taxonomy" id="1116389"/>
    <lineage>
        <taxon>Bacteria</taxon>
        <taxon>Pseudomonadati</taxon>
        <taxon>Pseudomonadota</taxon>
        <taxon>Alphaproteobacteria</taxon>
        <taxon>Hyphomicrobiales</taxon>
        <taxon>Devosiaceae</taxon>
        <taxon>Devosia</taxon>
    </lineage>
</organism>
<evidence type="ECO:0000256" key="4">
    <source>
        <dbReference type="ARBA" id="ARBA00022559"/>
    </source>
</evidence>
<dbReference type="EMBL" id="LAJE02000072">
    <property type="protein sequence ID" value="OEO32485.1"/>
    <property type="molecule type" value="Genomic_DNA"/>
</dbReference>
<sequence length="171" mass="19033">MTLPTPGTPAPDFELVTDSYEKFRLSYHLGHPVVLYFYPQDDTEGCTLENIEFTDQMPEFKKLGAVVVGISPDTVEKHCSFRDKYNLGVILAADPERKAIEAYGIWQLKKLWGVEYMGVKRITVLVDPDGKVAEVFHATRIKGHAEKVLAATRALVAKTGVPPTKSKRAKA</sequence>
<dbReference type="InterPro" id="IPR036249">
    <property type="entry name" value="Thioredoxin-like_sf"/>
</dbReference>
<evidence type="ECO:0000256" key="1">
    <source>
        <dbReference type="ARBA" id="ARBA00003330"/>
    </source>
</evidence>
<dbReference type="GO" id="GO:0034599">
    <property type="term" value="P:cellular response to oxidative stress"/>
    <property type="evidence" value="ECO:0007669"/>
    <property type="project" value="TreeGrafter"/>
</dbReference>
<name>A0A1E5XV73_9HYPH</name>
<dbReference type="Gene3D" id="3.40.30.10">
    <property type="entry name" value="Glutaredoxin"/>
    <property type="match status" value="1"/>
</dbReference>
<protein>
    <recommendedName>
        <fullName evidence="3">thioredoxin-dependent peroxiredoxin</fullName>
        <ecNumber evidence="3">1.11.1.24</ecNumber>
    </recommendedName>
    <alternativeName>
        <fullName evidence="9">Thioredoxin peroxidase</fullName>
    </alternativeName>
    <alternativeName>
        <fullName evidence="11">Thioredoxin-dependent peroxiredoxin Bcp</fullName>
    </alternativeName>
</protein>
<dbReference type="GO" id="GO:0005737">
    <property type="term" value="C:cytoplasm"/>
    <property type="evidence" value="ECO:0007669"/>
    <property type="project" value="TreeGrafter"/>
</dbReference>
<proteinExistence type="inferred from homology"/>
<dbReference type="CDD" id="cd03017">
    <property type="entry name" value="PRX_BCP"/>
    <property type="match status" value="1"/>
</dbReference>
<keyword evidence="8" id="KW-0676">Redox-active center</keyword>
<dbReference type="Proteomes" id="UP000095463">
    <property type="component" value="Unassembled WGS sequence"/>
</dbReference>
<evidence type="ECO:0000313" key="14">
    <source>
        <dbReference type="EMBL" id="OEO32485.1"/>
    </source>
</evidence>
<dbReference type="SUPFAM" id="SSF52833">
    <property type="entry name" value="Thioredoxin-like"/>
    <property type="match status" value="1"/>
</dbReference>
<dbReference type="GO" id="GO:0008379">
    <property type="term" value="F:thioredoxin peroxidase activity"/>
    <property type="evidence" value="ECO:0007669"/>
    <property type="project" value="TreeGrafter"/>
</dbReference>
<evidence type="ECO:0000256" key="3">
    <source>
        <dbReference type="ARBA" id="ARBA00013017"/>
    </source>
</evidence>
<comment type="function">
    <text evidence="1">Thiol-specific peroxidase that catalyzes the reduction of hydrogen peroxide and organic hydroperoxides to water and alcohols, respectively. Plays a role in cell protection against oxidative stress by detoxifying peroxides and as sensor of hydrogen peroxide-mediated signaling events.</text>
</comment>
<dbReference type="AlphaFoldDB" id="A0A1E5XV73"/>
<evidence type="ECO:0000256" key="8">
    <source>
        <dbReference type="ARBA" id="ARBA00023284"/>
    </source>
</evidence>
<evidence type="ECO:0000256" key="10">
    <source>
        <dbReference type="ARBA" id="ARBA00038489"/>
    </source>
</evidence>
<feature type="domain" description="Thioredoxin" evidence="13">
    <location>
        <begin position="4"/>
        <end position="157"/>
    </location>
</feature>
<dbReference type="FunFam" id="3.40.30.10:FF:000007">
    <property type="entry name" value="Thioredoxin-dependent thiol peroxidase"/>
    <property type="match status" value="1"/>
</dbReference>
<keyword evidence="15" id="KW-1185">Reference proteome</keyword>
<dbReference type="InterPro" id="IPR013766">
    <property type="entry name" value="Thioredoxin_domain"/>
</dbReference>
<dbReference type="PROSITE" id="PS51352">
    <property type="entry name" value="THIOREDOXIN_2"/>
    <property type="match status" value="1"/>
</dbReference>
<dbReference type="InterPro" id="IPR050924">
    <property type="entry name" value="Peroxiredoxin_BCP/PrxQ"/>
</dbReference>
<dbReference type="Pfam" id="PF00578">
    <property type="entry name" value="AhpC-TSA"/>
    <property type="match status" value="1"/>
</dbReference>
<reference evidence="14 15" key="1">
    <citation type="journal article" date="2015" name="Genome Announc.">
        <title>Genome Assemblies of Three Soil-Associated Devosia species: D. insulae, D. limi, and D. soli.</title>
        <authorList>
            <person name="Hassan Y.I."/>
            <person name="Lepp D."/>
            <person name="Zhou T."/>
        </authorList>
    </citation>
    <scope>NUCLEOTIDE SEQUENCE [LARGE SCALE GENOMIC DNA]</scope>
    <source>
        <strain evidence="14 15">DS-56</strain>
    </source>
</reference>
<comment type="caution">
    <text evidence="14">The sequence shown here is derived from an EMBL/GenBank/DDBJ whole genome shotgun (WGS) entry which is preliminary data.</text>
</comment>
<comment type="catalytic activity">
    <reaction evidence="12">
        <text>a hydroperoxide + [thioredoxin]-dithiol = an alcohol + [thioredoxin]-disulfide + H2O</text>
        <dbReference type="Rhea" id="RHEA:62620"/>
        <dbReference type="Rhea" id="RHEA-COMP:10698"/>
        <dbReference type="Rhea" id="RHEA-COMP:10700"/>
        <dbReference type="ChEBI" id="CHEBI:15377"/>
        <dbReference type="ChEBI" id="CHEBI:29950"/>
        <dbReference type="ChEBI" id="CHEBI:30879"/>
        <dbReference type="ChEBI" id="CHEBI:35924"/>
        <dbReference type="ChEBI" id="CHEBI:50058"/>
        <dbReference type="EC" id="1.11.1.24"/>
    </reaction>
</comment>